<feature type="non-terminal residue" evidence="1">
    <location>
        <position position="1"/>
    </location>
</feature>
<name>A0ABV0S536_9TELE</name>
<dbReference type="Proteomes" id="UP001434883">
    <property type="component" value="Unassembled WGS sequence"/>
</dbReference>
<keyword evidence="2" id="KW-1185">Reference proteome</keyword>
<organism evidence="1 2">
    <name type="scientific">Xenoophorus captivus</name>
    <dbReference type="NCBI Taxonomy" id="1517983"/>
    <lineage>
        <taxon>Eukaryota</taxon>
        <taxon>Metazoa</taxon>
        <taxon>Chordata</taxon>
        <taxon>Craniata</taxon>
        <taxon>Vertebrata</taxon>
        <taxon>Euteleostomi</taxon>
        <taxon>Actinopterygii</taxon>
        <taxon>Neopterygii</taxon>
        <taxon>Teleostei</taxon>
        <taxon>Neoteleostei</taxon>
        <taxon>Acanthomorphata</taxon>
        <taxon>Ovalentaria</taxon>
        <taxon>Atherinomorphae</taxon>
        <taxon>Cyprinodontiformes</taxon>
        <taxon>Goodeidae</taxon>
        <taxon>Xenoophorus</taxon>
    </lineage>
</organism>
<sequence length="209" mass="23921">LEVLPCVTEIERRKSLSTDDYDGNAVSSWEEKFQQKMDCEADHRGEKIGKERGTEWRRTPVALTVTILFFKLSCAGILVLLEEDSERGTYSHMVPADVFSPNSEWSGFYEYLGKRQTTTFAVTGFNATSGRVNITLLETSGTLLRLFACTIRISVSIFLGTYKSEENQLLLKVYQVKGPTEHYYSKFKNDNWAMDGYVSKRHTHDFNQI</sequence>
<evidence type="ECO:0000313" key="1">
    <source>
        <dbReference type="EMBL" id="MEQ2214873.1"/>
    </source>
</evidence>
<reference evidence="1 2" key="1">
    <citation type="submission" date="2021-06" db="EMBL/GenBank/DDBJ databases">
        <authorList>
            <person name="Palmer J.M."/>
        </authorList>
    </citation>
    <scope>NUCLEOTIDE SEQUENCE [LARGE SCALE GENOMIC DNA]</scope>
    <source>
        <strain evidence="1 2">XC_2019</strain>
        <tissue evidence="1">Muscle</tissue>
    </source>
</reference>
<gene>
    <name evidence="1" type="ORF">XENOCAPTIV_022547</name>
</gene>
<accession>A0ABV0S536</accession>
<comment type="caution">
    <text evidence="1">The sequence shown here is derived from an EMBL/GenBank/DDBJ whole genome shotgun (WGS) entry which is preliminary data.</text>
</comment>
<proteinExistence type="predicted"/>
<evidence type="ECO:0000313" key="2">
    <source>
        <dbReference type="Proteomes" id="UP001434883"/>
    </source>
</evidence>
<protein>
    <submittedName>
        <fullName evidence="1">Uncharacterized protein</fullName>
    </submittedName>
</protein>
<dbReference type="EMBL" id="JAHRIN010067722">
    <property type="protein sequence ID" value="MEQ2214873.1"/>
    <property type="molecule type" value="Genomic_DNA"/>
</dbReference>